<feature type="domain" description="F5/8 type C" evidence="3">
    <location>
        <begin position="172"/>
        <end position="321"/>
    </location>
</feature>
<keyword evidence="2" id="KW-0472">Membrane</keyword>
<evidence type="ECO:0000313" key="6">
    <source>
        <dbReference type="EMBL" id="KAK2557613.1"/>
    </source>
</evidence>
<dbReference type="SMART" id="SM00231">
    <property type="entry name" value="FA58C"/>
    <property type="match status" value="1"/>
</dbReference>
<keyword evidence="2" id="KW-0812">Transmembrane</keyword>
<comment type="caution">
    <text evidence="1">Lacks conserved residue(s) required for the propagation of feature annotation.</text>
</comment>
<dbReference type="Pfam" id="PF00754">
    <property type="entry name" value="F5_F8_type_C"/>
    <property type="match status" value="1"/>
</dbReference>
<keyword evidence="2" id="KW-1133">Transmembrane helix</keyword>
<dbReference type="Gene3D" id="2.60.120.260">
    <property type="entry name" value="Galactose-binding domain-like"/>
    <property type="match status" value="1"/>
</dbReference>
<dbReference type="CDD" id="cd00057">
    <property type="entry name" value="FA58C"/>
    <property type="match status" value="1"/>
</dbReference>
<dbReference type="AlphaFoldDB" id="A0AAD9V1C6"/>
<name>A0AAD9V1C6_ACRCE</name>
<gene>
    <name evidence="6" type="ORF">P5673_019967</name>
</gene>
<feature type="transmembrane region" description="Helical" evidence="2">
    <location>
        <begin position="14"/>
        <end position="36"/>
    </location>
</feature>
<feature type="disulfide bond" evidence="1">
    <location>
        <begin position="140"/>
        <end position="157"/>
    </location>
</feature>
<keyword evidence="1" id="KW-0245">EGF-like domain</keyword>
<feature type="disulfide bond" evidence="1">
    <location>
        <begin position="159"/>
        <end position="168"/>
    </location>
</feature>
<dbReference type="Gene3D" id="3.50.4.10">
    <property type="entry name" value="Hepatocyte Growth Factor"/>
    <property type="match status" value="1"/>
</dbReference>
<dbReference type="SUPFAM" id="SSF49785">
    <property type="entry name" value="Galactose-binding domain-like"/>
    <property type="match status" value="1"/>
</dbReference>
<dbReference type="Gene3D" id="2.10.25.10">
    <property type="entry name" value="Laminin"/>
    <property type="match status" value="1"/>
</dbReference>
<accession>A0AAD9V1C6</accession>
<evidence type="ECO:0000259" key="4">
    <source>
        <dbReference type="PROSITE" id="PS50026"/>
    </source>
</evidence>
<dbReference type="PROSITE" id="PS50948">
    <property type="entry name" value="PAN"/>
    <property type="match status" value="1"/>
</dbReference>
<evidence type="ECO:0000256" key="2">
    <source>
        <dbReference type="SAM" id="Phobius"/>
    </source>
</evidence>
<dbReference type="Proteomes" id="UP001249851">
    <property type="component" value="Unassembled WGS sequence"/>
</dbReference>
<evidence type="ECO:0000259" key="3">
    <source>
        <dbReference type="PROSITE" id="PS50022"/>
    </source>
</evidence>
<dbReference type="InterPro" id="IPR008979">
    <property type="entry name" value="Galactose-bd-like_sf"/>
</dbReference>
<feature type="domain" description="EGF-like" evidence="4">
    <location>
        <begin position="131"/>
        <end position="169"/>
    </location>
</feature>
<reference evidence="6" key="2">
    <citation type="journal article" date="2023" name="Science">
        <title>Genomic signatures of disease resistance in endangered staghorn corals.</title>
        <authorList>
            <person name="Vollmer S.V."/>
            <person name="Selwyn J.D."/>
            <person name="Despard B.A."/>
            <person name="Roesel C.L."/>
        </authorList>
    </citation>
    <scope>NUCLEOTIDE SEQUENCE</scope>
    <source>
        <strain evidence="6">K2</strain>
    </source>
</reference>
<keyword evidence="6" id="KW-0675">Receptor</keyword>
<dbReference type="PROSITE" id="PS50026">
    <property type="entry name" value="EGF_3"/>
    <property type="match status" value="1"/>
</dbReference>
<dbReference type="InterPro" id="IPR000742">
    <property type="entry name" value="EGF"/>
</dbReference>
<dbReference type="InterPro" id="IPR000421">
    <property type="entry name" value="FA58C"/>
</dbReference>
<proteinExistence type="predicted"/>
<keyword evidence="7" id="KW-1185">Reference proteome</keyword>
<sequence length="322" mass="37023">MLFKGRNFDPQQRVPLVITILSIGLAVTTLTNIILVEGQVNRNEYQHLHYGKFRAFLNHSLNVSSLLATLSVQDNMECVFECLRNNECFSFNFAIFQDVFSKQRVCHLLSEDKYKSPHRFVLSNQFHHYSISSSCESSPCNSGEACLPLYNENDYECDCPSGSSEKPCDKPATCKSIGVADKNLVLDSRIAASSIYSSNWRPYYGRFDETRGEGRWCPQTKTNRNDYLQVDMESVRFVCSVATQGTYSPYYSTSYKLRFSIDGVNWKIYKTYNKAKVFPVNTGTRGIVKHSLLSVLTVRYLRFYPVTFRNWPCLRVEIFAQK</sequence>
<dbReference type="PROSITE" id="PS50022">
    <property type="entry name" value="FA58C_3"/>
    <property type="match status" value="1"/>
</dbReference>
<dbReference type="PANTHER" id="PTHR24543">
    <property type="entry name" value="MULTICOPPER OXIDASE-RELATED"/>
    <property type="match status" value="1"/>
</dbReference>
<evidence type="ECO:0000256" key="1">
    <source>
        <dbReference type="PROSITE-ProRule" id="PRU00076"/>
    </source>
</evidence>
<dbReference type="EMBL" id="JARQWQ010000048">
    <property type="protein sequence ID" value="KAK2557613.1"/>
    <property type="molecule type" value="Genomic_DNA"/>
</dbReference>
<dbReference type="InterPro" id="IPR003609">
    <property type="entry name" value="Pan_app"/>
</dbReference>
<protein>
    <submittedName>
        <fullName evidence="6">Discoidin domain-containing receptor 2</fullName>
    </submittedName>
</protein>
<evidence type="ECO:0000259" key="5">
    <source>
        <dbReference type="PROSITE" id="PS50948"/>
    </source>
</evidence>
<organism evidence="6 7">
    <name type="scientific">Acropora cervicornis</name>
    <name type="common">Staghorn coral</name>
    <dbReference type="NCBI Taxonomy" id="6130"/>
    <lineage>
        <taxon>Eukaryota</taxon>
        <taxon>Metazoa</taxon>
        <taxon>Cnidaria</taxon>
        <taxon>Anthozoa</taxon>
        <taxon>Hexacorallia</taxon>
        <taxon>Scleractinia</taxon>
        <taxon>Astrocoeniina</taxon>
        <taxon>Acroporidae</taxon>
        <taxon>Acropora</taxon>
    </lineage>
</organism>
<keyword evidence="1" id="KW-1015">Disulfide bond</keyword>
<evidence type="ECO:0000313" key="7">
    <source>
        <dbReference type="Proteomes" id="UP001249851"/>
    </source>
</evidence>
<feature type="domain" description="Apple" evidence="5">
    <location>
        <begin position="48"/>
        <end position="135"/>
    </location>
</feature>
<comment type="caution">
    <text evidence="6">The sequence shown here is derived from an EMBL/GenBank/DDBJ whole genome shotgun (WGS) entry which is preliminary data.</text>
</comment>
<reference evidence="6" key="1">
    <citation type="journal article" date="2023" name="G3 (Bethesda)">
        <title>Whole genome assembly and annotation of the endangered Caribbean coral Acropora cervicornis.</title>
        <authorList>
            <person name="Selwyn J.D."/>
            <person name="Vollmer S.V."/>
        </authorList>
    </citation>
    <scope>NUCLEOTIDE SEQUENCE</scope>
    <source>
        <strain evidence="6">K2</strain>
    </source>
</reference>